<dbReference type="AlphaFoldDB" id="A0A4Y5YN36"/>
<reference evidence="8 9" key="1">
    <citation type="submission" date="2019-06" db="EMBL/GenBank/DDBJ databases">
        <title>Complete genome of Microbacterium foliorum M2.</title>
        <authorList>
            <person name="Cao G."/>
        </authorList>
    </citation>
    <scope>NUCLEOTIDE SEQUENCE [LARGE SCALE GENOMIC DNA]</scope>
    <source>
        <strain evidence="8 9">M2</strain>
    </source>
</reference>
<gene>
    <name evidence="8" type="ORF">FIV50_04455</name>
</gene>
<sequence length="270" mass="27987">MYAMERQQGIERILADDGRVSVVDLAHRFDVTTETIRRDLAALEETGSLVRVHGGAVAKDDSTNESSVLERIQQHGPAKRAIADRALAALGPEFHGSVFIDAGTTAAAVAEGLSARAATAPQGYPSTNGSRARVEAVTHSLTIAPVLAVAQDISLTVIGGRIRGVTAAAVGAETVAVIGRLRPDVAFIGTNGISAGFGLSTPDPEEASVKAAIVRAARRVIVVADSSKHDRELLVSFASLSDIDVLVTDAEPPADLATALADADVEVWIA</sequence>
<dbReference type="PANTHER" id="PTHR30363:SF4">
    <property type="entry name" value="GLYCEROL-3-PHOSPHATE REGULON REPRESSOR"/>
    <property type="match status" value="1"/>
</dbReference>
<dbReference type="RefSeq" id="WP_140036378.1">
    <property type="nucleotide sequence ID" value="NZ_CP041040.1"/>
</dbReference>
<dbReference type="InterPro" id="IPR050313">
    <property type="entry name" value="Carb_Metab_HTH_regulators"/>
</dbReference>
<accession>A0A4Y5YN36</accession>
<dbReference type="InterPro" id="IPR018356">
    <property type="entry name" value="Tscrpt_reg_HTH_DeoR_CS"/>
</dbReference>
<dbReference type="PANTHER" id="PTHR30363">
    <property type="entry name" value="HTH-TYPE TRANSCRIPTIONAL REGULATOR SRLR-RELATED"/>
    <property type="match status" value="1"/>
</dbReference>
<dbReference type="Pfam" id="PF00455">
    <property type="entry name" value="DeoRC"/>
    <property type="match status" value="1"/>
</dbReference>
<dbReference type="GO" id="GO:0003700">
    <property type="term" value="F:DNA-binding transcription factor activity"/>
    <property type="evidence" value="ECO:0007669"/>
    <property type="project" value="InterPro"/>
</dbReference>
<dbReference type="GO" id="GO:0003677">
    <property type="term" value="F:DNA binding"/>
    <property type="evidence" value="ECO:0007669"/>
    <property type="project" value="UniProtKB-KW"/>
</dbReference>
<feature type="domain" description="HTH deoR-type" evidence="7">
    <location>
        <begin position="3"/>
        <end position="58"/>
    </location>
</feature>
<dbReference type="SUPFAM" id="SSF100950">
    <property type="entry name" value="NagB/RpiA/CoA transferase-like"/>
    <property type="match status" value="1"/>
</dbReference>
<evidence type="ECO:0000313" key="9">
    <source>
        <dbReference type="Proteomes" id="UP000316125"/>
    </source>
</evidence>
<dbReference type="PROSITE" id="PS51000">
    <property type="entry name" value="HTH_DEOR_2"/>
    <property type="match status" value="1"/>
</dbReference>
<evidence type="ECO:0000259" key="7">
    <source>
        <dbReference type="PROSITE" id="PS51000"/>
    </source>
</evidence>
<keyword evidence="3" id="KW-0805">Transcription regulation</keyword>
<dbReference type="InterPro" id="IPR001034">
    <property type="entry name" value="DeoR_HTH"/>
</dbReference>
<dbReference type="PROSITE" id="PS00894">
    <property type="entry name" value="HTH_DEOR_1"/>
    <property type="match status" value="1"/>
</dbReference>
<dbReference type="SMART" id="SM00420">
    <property type="entry name" value="HTH_DEOR"/>
    <property type="match status" value="1"/>
</dbReference>
<evidence type="ECO:0000256" key="2">
    <source>
        <dbReference type="ARBA" id="ARBA00022491"/>
    </source>
</evidence>
<dbReference type="Gene3D" id="3.40.50.1360">
    <property type="match status" value="1"/>
</dbReference>
<dbReference type="EMBL" id="CP041040">
    <property type="protein sequence ID" value="QDE34104.1"/>
    <property type="molecule type" value="Genomic_DNA"/>
</dbReference>
<keyword evidence="5" id="KW-0804">Transcription</keyword>
<evidence type="ECO:0000256" key="5">
    <source>
        <dbReference type="ARBA" id="ARBA00023163"/>
    </source>
</evidence>
<evidence type="ECO:0000256" key="1">
    <source>
        <dbReference type="ARBA" id="ARBA00021390"/>
    </source>
</evidence>
<keyword evidence="2" id="KW-0678">Repressor</keyword>
<dbReference type="SUPFAM" id="SSF46785">
    <property type="entry name" value="Winged helix' DNA-binding domain"/>
    <property type="match status" value="1"/>
</dbReference>
<evidence type="ECO:0000256" key="4">
    <source>
        <dbReference type="ARBA" id="ARBA00023125"/>
    </source>
</evidence>
<dbReference type="InterPro" id="IPR036388">
    <property type="entry name" value="WH-like_DNA-bd_sf"/>
</dbReference>
<dbReference type="Proteomes" id="UP000316125">
    <property type="component" value="Chromosome"/>
</dbReference>
<evidence type="ECO:0000256" key="3">
    <source>
        <dbReference type="ARBA" id="ARBA00023015"/>
    </source>
</evidence>
<dbReference type="SMART" id="SM01134">
    <property type="entry name" value="DeoRC"/>
    <property type="match status" value="1"/>
</dbReference>
<protein>
    <recommendedName>
        <fullName evidence="1">Lactose phosphotransferase system repressor</fullName>
    </recommendedName>
</protein>
<dbReference type="PRINTS" id="PR00037">
    <property type="entry name" value="HTHLACR"/>
</dbReference>
<name>A0A4Y5YN36_9MICO</name>
<organism evidence="8 9">
    <name type="scientific">Microbacterium foliorum</name>
    <dbReference type="NCBI Taxonomy" id="104336"/>
    <lineage>
        <taxon>Bacteria</taxon>
        <taxon>Bacillati</taxon>
        <taxon>Actinomycetota</taxon>
        <taxon>Actinomycetes</taxon>
        <taxon>Micrococcales</taxon>
        <taxon>Microbacteriaceae</taxon>
        <taxon>Microbacterium</taxon>
    </lineage>
</organism>
<dbReference type="Pfam" id="PF08220">
    <property type="entry name" value="HTH_DeoR"/>
    <property type="match status" value="1"/>
</dbReference>
<comment type="function">
    <text evidence="6">Repressor of the lactose catabolism operon. Galactose-6-phosphate is the inducer.</text>
</comment>
<dbReference type="InterPro" id="IPR014036">
    <property type="entry name" value="DeoR-like_C"/>
</dbReference>
<dbReference type="InterPro" id="IPR037171">
    <property type="entry name" value="NagB/RpiA_transferase-like"/>
</dbReference>
<evidence type="ECO:0000313" key="8">
    <source>
        <dbReference type="EMBL" id="QDE34104.1"/>
    </source>
</evidence>
<dbReference type="InterPro" id="IPR036390">
    <property type="entry name" value="WH_DNA-bd_sf"/>
</dbReference>
<keyword evidence="4" id="KW-0238">DNA-binding</keyword>
<evidence type="ECO:0000256" key="6">
    <source>
        <dbReference type="ARBA" id="ARBA00024937"/>
    </source>
</evidence>
<dbReference type="Gene3D" id="1.10.10.10">
    <property type="entry name" value="Winged helix-like DNA-binding domain superfamily/Winged helix DNA-binding domain"/>
    <property type="match status" value="1"/>
</dbReference>
<proteinExistence type="predicted"/>
<dbReference type="OrthoDB" id="7688673at2"/>